<dbReference type="Proteomes" id="UP000554766">
    <property type="component" value="Unassembled WGS sequence"/>
</dbReference>
<reference evidence="2 3" key="1">
    <citation type="journal article" date="2020" name="Nat. Commun.">
        <title>The structures of two archaeal type IV pili illuminate evolutionary relationships.</title>
        <authorList>
            <person name="Wang F."/>
            <person name="Baquero D.P."/>
            <person name="Su Z."/>
            <person name="Beltran L.C."/>
            <person name="Prangishvili D."/>
            <person name="Krupovic M."/>
            <person name="Egelman E.H."/>
        </authorList>
    </citation>
    <scope>NUCLEOTIDE SEQUENCE [LARGE SCALE GENOMIC DNA]</scope>
    <source>
        <strain evidence="2 3">2GA</strain>
    </source>
</reference>
<dbReference type="AlphaFoldDB" id="A0A7L4PA88"/>
<organism evidence="2 3">
    <name type="scientific">Pyrobaculum arsenaticum</name>
    <dbReference type="NCBI Taxonomy" id="121277"/>
    <lineage>
        <taxon>Archaea</taxon>
        <taxon>Thermoproteota</taxon>
        <taxon>Thermoprotei</taxon>
        <taxon>Thermoproteales</taxon>
        <taxon>Thermoproteaceae</taxon>
        <taxon>Pyrobaculum</taxon>
    </lineage>
</organism>
<dbReference type="InterPro" id="IPR003776">
    <property type="entry name" value="YcaO-like_dom"/>
</dbReference>
<dbReference type="GeneID" id="71067933"/>
<dbReference type="EMBL" id="JAAVJF010000001">
    <property type="protein sequence ID" value="NYR14786.1"/>
    <property type="molecule type" value="Genomic_DNA"/>
</dbReference>
<evidence type="ECO:0000313" key="3">
    <source>
        <dbReference type="Proteomes" id="UP000554766"/>
    </source>
</evidence>
<dbReference type="RefSeq" id="WP_011900184.1">
    <property type="nucleotide sequence ID" value="NZ_JAAVJF010000001.1"/>
</dbReference>
<sequence>MGWVRLEGGERPLAPGQVAAFGYRLAKGEDLIGYSSSGGLALGVGLEALYRGALEFVERDAVNLGWHSDIPPFRIRITLEEALRLIGVRLCAKRRGGRRWCQQGYGQVDALTCSAS</sequence>
<dbReference type="PROSITE" id="PS51664">
    <property type="entry name" value="YCAO"/>
    <property type="match status" value="1"/>
</dbReference>
<accession>A0A7L4PA88</accession>
<dbReference type="Pfam" id="PF02624">
    <property type="entry name" value="YcaO"/>
    <property type="match status" value="1"/>
</dbReference>
<comment type="caution">
    <text evidence="2">The sequence shown here is derived from an EMBL/GenBank/DDBJ whole genome shotgun (WGS) entry which is preliminary data.</text>
</comment>
<dbReference type="Gene3D" id="3.30.1330.230">
    <property type="match status" value="1"/>
</dbReference>
<feature type="domain" description="YcaO" evidence="1">
    <location>
        <begin position="1"/>
        <end position="116"/>
    </location>
</feature>
<evidence type="ECO:0000313" key="2">
    <source>
        <dbReference type="EMBL" id="NYR14786.1"/>
    </source>
</evidence>
<gene>
    <name evidence="2" type="ORF">HC235_02165</name>
</gene>
<evidence type="ECO:0000259" key="1">
    <source>
        <dbReference type="PROSITE" id="PS51664"/>
    </source>
</evidence>
<proteinExistence type="predicted"/>
<protein>
    <recommendedName>
        <fullName evidence="1">YcaO domain-containing protein</fullName>
    </recommendedName>
</protein>
<keyword evidence="3" id="KW-1185">Reference proteome</keyword>
<name>A0A7L4PA88_9CREN</name>